<organism evidence="1">
    <name type="scientific">marine metagenome</name>
    <dbReference type="NCBI Taxonomy" id="408172"/>
    <lineage>
        <taxon>unclassified sequences</taxon>
        <taxon>metagenomes</taxon>
        <taxon>ecological metagenomes</taxon>
    </lineage>
</organism>
<name>A0A381T0V7_9ZZZZ</name>
<dbReference type="AlphaFoldDB" id="A0A381T0V7"/>
<protein>
    <submittedName>
        <fullName evidence="1">Uncharacterized protein</fullName>
    </submittedName>
</protein>
<sequence>MDRERKYVSELSDLERLFHRLNNQLGIILANAELLEAKSSDETSRSRAAQVVTSVLEAMGTVREIRSRRSSSDTSS</sequence>
<dbReference type="EMBL" id="UINC01003672">
    <property type="protein sequence ID" value="SVA08317.1"/>
    <property type="molecule type" value="Genomic_DNA"/>
</dbReference>
<gene>
    <name evidence="1" type="ORF">METZ01_LOCUS61171</name>
</gene>
<reference evidence="1" key="1">
    <citation type="submission" date="2018-05" db="EMBL/GenBank/DDBJ databases">
        <authorList>
            <person name="Lanie J.A."/>
            <person name="Ng W.-L."/>
            <person name="Kazmierczak K.M."/>
            <person name="Andrzejewski T.M."/>
            <person name="Davidsen T.M."/>
            <person name="Wayne K.J."/>
            <person name="Tettelin H."/>
            <person name="Glass J.I."/>
            <person name="Rusch D."/>
            <person name="Podicherti R."/>
            <person name="Tsui H.-C.T."/>
            <person name="Winkler M.E."/>
        </authorList>
    </citation>
    <scope>NUCLEOTIDE SEQUENCE</scope>
</reference>
<evidence type="ECO:0000313" key="1">
    <source>
        <dbReference type="EMBL" id="SVA08317.1"/>
    </source>
</evidence>
<accession>A0A381T0V7</accession>
<proteinExistence type="predicted"/>